<protein>
    <recommendedName>
        <fullName evidence="4">Protein kinase domain-containing protein</fullName>
    </recommendedName>
</protein>
<dbReference type="PANTHER" id="PTHR37542:SF3">
    <property type="entry name" value="PRION-INHIBITION AND PROPAGATION HELO DOMAIN-CONTAINING PROTEIN"/>
    <property type="match status" value="1"/>
</dbReference>
<feature type="region of interest" description="Disordered" evidence="1">
    <location>
        <begin position="13"/>
        <end position="32"/>
    </location>
</feature>
<keyword evidence="3" id="KW-1185">Reference proteome</keyword>
<accession>Q4WH19</accession>
<organism evidence="2 3">
    <name type="scientific">Aspergillus fumigatus (strain ATCC MYA-4609 / CBS 101355 / FGSC A1100 / Af293)</name>
    <name type="common">Neosartorya fumigata</name>
    <dbReference type="NCBI Taxonomy" id="330879"/>
    <lineage>
        <taxon>Eukaryota</taxon>
        <taxon>Fungi</taxon>
        <taxon>Dikarya</taxon>
        <taxon>Ascomycota</taxon>
        <taxon>Pezizomycotina</taxon>
        <taxon>Eurotiomycetes</taxon>
        <taxon>Eurotiomycetidae</taxon>
        <taxon>Eurotiales</taxon>
        <taxon>Aspergillaceae</taxon>
        <taxon>Aspergillus</taxon>
        <taxon>Aspergillus subgen. Fumigati</taxon>
    </lineage>
</organism>
<sequence length="157" mass="17653">MQIGIRERQLYRHPDLHGDPTTTYDASLGDNDPSSTKNHDIYSYGVILVELGLLKSAARIWSEHCREKCNGSGEFQGYLITELLPTVRSTMGSIYADVALYCLRSNSYVPETRLTKIDRQYDKFSWLSSLFGNARVLPSTSKSMFVVFPALDFANSG</sequence>
<dbReference type="AlphaFoldDB" id="Q4WH19"/>
<comment type="caution">
    <text evidence="2">The sequence shown here is derived from an EMBL/GenBank/DDBJ whole genome shotgun (WGS) entry which is preliminary data.</text>
</comment>
<dbReference type="InParanoid" id="Q4WH19"/>
<evidence type="ECO:0000313" key="2">
    <source>
        <dbReference type="EMBL" id="EAL86772.1"/>
    </source>
</evidence>
<dbReference type="Proteomes" id="UP000002530">
    <property type="component" value="Unassembled WGS sequence"/>
</dbReference>
<evidence type="ECO:0008006" key="4">
    <source>
        <dbReference type="Google" id="ProtNLM"/>
    </source>
</evidence>
<dbReference type="OrthoDB" id="4499372at2759"/>
<dbReference type="KEGG" id="afm:AFUA_7G07010"/>
<dbReference type="VEuPathDB" id="FungiDB:Afu7g07010"/>
<proteinExistence type="predicted"/>
<evidence type="ECO:0000256" key="1">
    <source>
        <dbReference type="SAM" id="MobiDB-lite"/>
    </source>
</evidence>
<dbReference type="STRING" id="330879.Q4WH19"/>
<dbReference type="GeneID" id="3506386"/>
<dbReference type="RefSeq" id="XP_748810.1">
    <property type="nucleotide sequence ID" value="XM_743717.1"/>
</dbReference>
<reference evidence="2 3" key="1">
    <citation type="journal article" date="2005" name="Nature">
        <title>Genomic sequence of the pathogenic and allergenic filamentous fungus Aspergillus fumigatus.</title>
        <authorList>
            <person name="Nierman W.C."/>
            <person name="Pain A."/>
            <person name="Anderson M.J."/>
            <person name="Wortman J.R."/>
            <person name="Kim H.S."/>
            <person name="Arroyo J."/>
            <person name="Berriman M."/>
            <person name="Abe K."/>
            <person name="Archer D.B."/>
            <person name="Bermejo C."/>
            <person name="Bennett J."/>
            <person name="Bowyer P."/>
            <person name="Chen D."/>
            <person name="Collins M."/>
            <person name="Coulsen R."/>
            <person name="Davies R."/>
            <person name="Dyer P.S."/>
            <person name="Farman M."/>
            <person name="Fedorova N."/>
            <person name="Fedorova N."/>
            <person name="Feldblyum T.V."/>
            <person name="Fischer R."/>
            <person name="Fosker N."/>
            <person name="Fraser A."/>
            <person name="Garcia J.L."/>
            <person name="Garcia M.J."/>
            <person name="Goble A."/>
            <person name="Goldman G.H."/>
            <person name="Gomi K."/>
            <person name="Griffith-Jones S."/>
            <person name="Gwilliam R."/>
            <person name="Haas B."/>
            <person name="Haas H."/>
            <person name="Harris D."/>
            <person name="Horiuchi H."/>
            <person name="Huang J."/>
            <person name="Humphray S."/>
            <person name="Jimenez J."/>
            <person name="Keller N."/>
            <person name="Khouri H."/>
            <person name="Kitamoto K."/>
            <person name="Kobayashi T."/>
            <person name="Konzack S."/>
            <person name="Kulkarni R."/>
            <person name="Kumagai T."/>
            <person name="Lafon A."/>
            <person name="Latge J.P."/>
            <person name="Li W."/>
            <person name="Lord A."/>
            <person name="Lu C."/>
            <person name="Majoros W.H."/>
            <person name="May G.S."/>
            <person name="Miller B.L."/>
            <person name="Mohamoud Y."/>
            <person name="Molina M."/>
            <person name="Monod M."/>
            <person name="Mouyna I."/>
            <person name="Mulligan S."/>
            <person name="Murphy L."/>
            <person name="O'Neil S."/>
            <person name="Paulsen I."/>
            <person name="Penalva M.A."/>
            <person name="Pertea M."/>
            <person name="Price C."/>
            <person name="Pritchard B.L."/>
            <person name="Quail M.A."/>
            <person name="Rabbinowitsch E."/>
            <person name="Rawlins N."/>
            <person name="Rajandream M.A."/>
            <person name="Reichard U."/>
            <person name="Renauld H."/>
            <person name="Robson G.D."/>
            <person name="Rodriguez de Cordoba S."/>
            <person name="Rodriguez-Pena J.M."/>
            <person name="Ronning C.M."/>
            <person name="Rutter S."/>
            <person name="Salzberg S.L."/>
            <person name="Sanchez M."/>
            <person name="Sanchez-Ferrero J.C."/>
            <person name="Saunders D."/>
            <person name="Seeger K."/>
            <person name="Squares R."/>
            <person name="Squares S."/>
            <person name="Takeuchi M."/>
            <person name="Tekaia F."/>
            <person name="Turner G."/>
            <person name="Vazquez de Aldana C.R."/>
            <person name="Weidman J."/>
            <person name="White O."/>
            <person name="Woodward J."/>
            <person name="Yu J.H."/>
            <person name="Fraser C."/>
            <person name="Galagan J.E."/>
            <person name="Asai K."/>
            <person name="Machida M."/>
            <person name="Hall N."/>
            <person name="Barrell B."/>
            <person name="Denning D.W."/>
        </authorList>
    </citation>
    <scope>NUCLEOTIDE SEQUENCE [LARGE SCALE GENOMIC DNA]</scope>
    <source>
        <strain evidence="2 3">Af293</strain>
    </source>
</reference>
<gene>
    <name evidence="2" type="ORF">AFUA_7G07010</name>
</gene>
<dbReference type="PANTHER" id="PTHR37542">
    <property type="entry name" value="HELO DOMAIN-CONTAINING PROTEIN-RELATED"/>
    <property type="match status" value="1"/>
</dbReference>
<name>Q4WH19_ASPFU</name>
<evidence type="ECO:0000313" key="3">
    <source>
        <dbReference type="Proteomes" id="UP000002530"/>
    </source>
</evidence>
<dbReference type="HOGENOM" id="CLU_1677440_0_0_1"/>
<dbReference type="EMBL" id="AAHF01000009">
    <property type="protein sequence ID" value="EAL86772.1"/>
    <property type="molecule type" value="Genomic_DNA"/>
</dbReference>